<proteinExistence type="predicted"/>
<dbReference type="CDD" id="cd04793">
    <property type="entry name" value="LanC"/>
    <property type="match status" value="1"/>
</dbReference>
<dbReference type="PRINTS" id="PR01955">
    <property type="entry name" value="LANCFRANKIA"/>
</dbReference>
<dbReference type="PANTHER" id="PTHR12736:SF7">
    <property type="entry name" value="LANC-LIKE PROTEIN 3"/>
    <property type="match status" value="1"/>
</dbReference>
<protein>
    <submittedName>
        <fullName evidence="1">Lanthionine synthetase C family protein</fullName>
    </submittedName>
</protein>
<dbReference type="Pfam" id="PF05147">
    <property type="entry name" value="LANC_like"/>
    <property type="match status" value="1"/>
</dbReference>
<organism evidence="1 2">
    <name type="scientific">Sungkyunkwania multivorans</name>
    <dbReference type="NCBI Taxonomy" id="1173618"/>
    <lineage>
        <taxon>Bacteria</taxon>
        <taxon>Pseudomonadati</taxon>
        <taxon>Bacteroidota</taxon>
        <taxon>Flavobacteriia</taxon>
        <taxon>Flavobacteriales</taxon>
        <taxon>Flavobacteriaceae</taxon>
        <taxon>Sungkyunkwania</taxon>
    </lineage>
</organism>
<dbReference type="Gene3D" id="1.50.10.20">
    <property type="match status" value="1"/>
</dbReference>
<accession>A0ABW3CZA2</accession>
<dbReference type="InterPro" id="IPR007822">
    <property type="entry name" value="LANC-like"/>
</dbReference>
<comment type="caution">
    <text evidence="1">The sequence shown here is derived from an EMBL/GenBank/DDBJ whole genome shotgun (WGS) entry which is preliminary data.</text>
</comment>
<sequence>METDARIHQKLTEINKIIESHWQESKDIGVLSGISGIALFQFYYSRLVKEESVADLGAEMISATVERINDGFHLPTFCSGIAGAAWTIELLKEEEFVELDTDELLGDLDDFLETFLKLDNNKNFYDFLHGVMGVGFYFLKRYQRTASAVFKKKYEKLLMSVIDRLKETAIKENDTLRWESNLRREEHLIGYNLSLSHGHSSIINFLSRLARIGVFKDEVTALLKMTVKYVEEQAYMGSENSSLYPDWITTNGHISGSGRLAWCYGDLGIGVSFWHAGNALKNDRLSKKGLDILKHTSKRRDLEEVKIVDAGLCHGAFGVMHIYQAMYRATGDAAFKEAADFWMKQALDMAIHEDGYAGYCQWSAGEQPGWRKELNLLEGIAGIGLAMISYIAPFDTKWDECLLIG</sequence>
<dbReference type="Proteomes" id="UP001596978">
    <property type="component" value="Unassembled WGS sequence"/>
</dbReference>
<dbReference type="PRINTS" id="PR01950">
    <property type="entry name" value="LANCSUPER"/>
</dbReference>
<dbReference type="SMART" id="SM01260">
    <property type="entry name" value="LANC_like"/>
    <property type="match status" value="1"/>
</dbReference>
<dbReference type="InterPro" id="IPR033889">
    <property type="entry name" value="LanC"/>
</dbReference>
<reference evidence="2" key="1">
    <citation type="journal article" date="2019" name="Int. J. Syst. Evol. Microbiol.">
        <title>The Global Catalogue of Microorganisms (GCM) 10K type strain sequencing project: providing services to taxonomists for standard genome sequencing and annotation.</title>
        <authorList>
            <consortium name="The Broad Institute Genomics Platform"/>
            <consortium name="The Broad Institute Genome Sequencing Center for Infectious Disease"/>
            <person name="Wu L."/>
            <person name="Ma J."/>
        </authorList>
    </citation>
    <scope>NUCLEOTIDE SEQUENCE [LARGE SCALE GENOMIC DNA]</scope>
    <source>
        <strain evidence="2">CCUG 62952</strain>
    </source>
</reference>
<evidence type="ECO:0000313" key="1">
    <source>
        <dbReference type="EMBL" id="MFD0862870.1"/>
    </source>
</evidence>
<name>A0ABW3CZA2_9FLAO</name>
<dbReference type="SUPFAM" id="SSF158745">
    <property type="entry name" value="LanC-like"/>
    <property type="match status" value="1"/>
</dbReference>
<gene>
    <name evidence="1" type="ORF">ACFQ1M_11710</name>
</gene>
<keyword evidence="2" id="KW-1185">Reference proteome</keyword>
<dbReference type="RefSeq" id="WP_386408408.1">
    <property type="nucleotide sequence ID" value="NZ_JBHTJH010000017.1"/>
</dbReference>
<dbReference type="EMBL" id="JBHTJH010000017">
    <property type="protein sequence ID" value="MFD0862870.1"/>
    <property type="molecule type" value="Genomic_DNA"/>
</dbReference>
<evidence type="ECO:0000313" key="2">
    <source>
        <dbReference type="Proteomes" id="UP001596978"/>
    </source>
</evidence>
<dbReference type="PANTHER" id="PTHR12736">
    <property type="entry name" value="LANC-LIKE PROTEIN"/>
    <property type="match status" value="1"/>
</dbReference>